<evidence type="ECO:0000256" key="9">
    <source>
        <dbReference type="ARBA" id="ARBA00023065"/>
    </source>
</evidence>
<evidence type="ECO:0000313" key="16">
    <source>
        <dbReference type="EMBL" id="CAG8480877.1"/>
    </source>
</evidence>
<proteinExistence type="predicted"/>
<dbReference type="InterPro" id="IPR027359">
    <property type="entry name" value="Volt_channel_dom_sf"/>
</dbReference>
<dbReference type="PANTHER" id="PTHR11537">
    <property type="entry name" value="VOLTAGE-GATED POTASSIUM CHANNEL"/>
    <property type="match status" value="1"/>
</dbReference>
<evidence type="ECO:0000256" key="14">
    <source>
        <dbReference type="SAM" id="Phobius"/>
    </source>
</evidence>
<dbReference type="EMBL" id="CAJVPJ010000118">
    <property type="protein sequence ID" value="CAG8480877.1"/>
    <property type="molecule type" value="Genomic_DNA"/>
</dbReference>
<evidence type="ECO:0000256" key="12">
    <source>
        <dbReference type="SAM" id="Coils"/>
    </source>
</evidence>
<evidence type="ECO:0000256" key="5">
    <source>
        <dbReference type="ARBA" id="ARBA00022826"/>
    </source>
</evidence>
<evidence type="ECO:0000256" key="1">
    <source>
        <dbReference type="ARBA" id="ARBA00004141"/>
    </source>
</evidence>
<dbReference type="Proteomes" id="UP000789572">
    <property type="component" value="Unassembled WGS sequence"/>
</dbReference>
<dbReference type="OrthoDB" id="415460at2759"/>
<keyword evidence="4 14" id="KW-0812">Transmembrane</keyword>
<feature type="compositionally biased region" description="Gly residues" evidence="13">
    <location>
        <begin position="555"/>
        <end position="569"/>
    </location>
</feature>
<evidence type="ECO:0000256" key="6">
    <source>
        <dbReference type="ARBA" id="ARBA00022882"/>
    </source>
</evidence>
<evidence type="ECO:0000313" key="17">
    <source>
        <dbReference type="Proteomes" id="UP000789572"/>
    </source>
</evidence>
<dbReference type="Gene3D" id="1.20.120.350">
    <property type="entry name" value="Voltage-gated potassium channels. Chain C"/>
    <property type="match status" value="1"/>
</dbReference>
<protein>
    <submittedName>
        <fullName evidence="16">11182_t:CDS:1</fullName>
    </submittedName>
</protein>
<keyword evidence="7" id="KW-0630">Potassium</keyword>
<feature type="domain" description="Ion transport" evidence="15">
    <location>
        <begin position="79"/>
        <end position="310"/>
    </location>
</feature>
<evidence type="ECO:0000259" key="15">
    <source>
        <dbReference type="Pfam" id="PF00520"/>
    </source>
</evidence>
<keyword evidence="10 14" id="KW-0472">Membrane</keyword>
<feature type="transmembrane region" description="Helical" evidence="14">
    <location>
        <begin position="281"/>
        <end position="300"/>
    </location>
</feature>
<keyword evidence="17" id="KW-1185">Reference proteome</keyword>
<dbReference type="GO" id="GO:0008076">
    <property type="term" value="C:voltage-gated potassium channel complex"/>
    <property type="evidence" value="ECO:0007669"/>
    <property type="project" value="InterPro"/>
</dbReference>
<keyword evidence="5" id="KW-0631">Potassium channel</keyword>
<dbReference type="GO" id="GO:0001508">
    <property type="term" value="P:action potential"/>
    <property type="evidence" value="ECO:0007669"/>
    <property type="project" value="TreeGrafter"/>
</dbReference>
<comment type="subcellular location">
    <subcellularLocation>
        <location evidence="1">Membrane</location>
        <topology evidence="1">Multi-pass membrane protein</topology>
    </subcellularLocation>
</comment>
<evidence type="ECO:0000256" key="8">
    <source>
        <dbReference type="ARBA" id="ARBA00022989"/>
    </source>
</evidence>
<feature type="transmembrane region" description="Helical" evidence="14">
    <location>
        <begin position="80"/>
        <end position="101"/>
    </location>
</feature>
<dbReference type="SUPFAM" id="SSF81324">
    <property type="entry name" value="Voltage-gated potassium channels"/>
    <property type="match status" value="1"/>
</dbReference>
<dbReference type="Gene3D" id="1.10.287.70">
    <property type="match status" value="1"/>
</dbReference>
<comment type="caution">
    <text evidence="16">The sequence shown here is derived from an EMBL/GenBank/DDBJ whole genome shotgun (WGS) entry which is preliminary data.</text>
</comment>
<evidence type="ECO:0000256" key="7">
    <source>
        <dbReference type="ARBA" id="ARBA00022958"/>
    </source>
</evidence>
<reference evidence="16" key="1">
    <citation type="submission" date="2021-06" db="EMBL/GenBank/DDBJ databases">
        <authorList>
            <person name="Kallberg Y."/>
            <person name="Tangrot J."/>
            <person name="Rosling A."/>
        </authorList>
    </citation>
    <scope>NUCLEOTIDE SEQUENCE</scope>
    <source>
        <strain evidence="16">IA702</strain>
    </source>
</reference>
<keyword evidence="11" id="KW-0407">Ion channel</keyword>
<evidence type="ECO:0000256" key="2">
    <source>
        <dbReference type="ARBA" id="ARBA00022448"/>
    </source>
</evidence>
<dbReference type="InterPro" id="IPR005821">
    <property type="entry name" value="Ion_trans_dom"/>
</dbReference>
<keyword evidence="12" id="KW-0175">Coiled coil</keyword>
<evidence type="ECO:0000256" key="13">
    <source>
        <dbReference type="SAM" id="MobiDB-lite"/>
    </source>
</evidence>
<keyword evidence="9" id="KW-0406">Ion transport</keyword>
<dbReference type="InterPro" id="IPR028325">
    <property type="entry name" value="VG_K_chnl"/>
</dbReference>
<evidence type="ECO:0000256" key="3">
    <source>
        <dbReference type="ARBA" id="ARBA00022538"/>
    </source>
</evidence>
<keyword evidence="2" id="KW-0813">Transport</keyword>
<dbReference type="PANTHER" id="PTHR11537:SF254">
    <property type="entry name" value="POTASSIUM VOLTAGE-GATED CHANNEL PROTEIN SHAB"/>
    <property type="match status" value="1"/>
</dbReference>
<evidence type="ECO:0000256" key="4">
    <source>
        <dbReference type="ARBA" id="ARBA00022692"/>
    </source>
</evidence>
<feature type="transmembrane region" description="Helical" evidence="14">
    <location>
        <begin position="113"/>
        <end position="133"/>
    </location>
</feature>
<dbReference type="Pfam" id="PF00520">
    <property type="entry name" value="Ion_trans"/>
    <property type="match status" value="1"/>
</dbReference>
<dbReference type="AlphaFoldDB" id="A0A9N8WAP4"/>
<dbReference type="GO" id="GO:0005249">
    <property type="term" value="F:voltage-gated potassium channel activity"/>
    <property type="evidence" value="ECO:0007669"/>
    <property type="project" value="InterPro"/>
</dbReference>
<gene>
    <name evidence="16" type="ORF">POCULU_LOCUS1540</name>
</gene>
<accession>A0A9N8WAP4</accession>
<keyword evidence="3" id="KW-0633">Potassium transport</keyword>
<keyword evidence="6" id="KW-0851">Voltage-gated channel</keyword>
<feature type="coiled-coil region" evidence="12">
    <location>
        <begin position="343"/>
        <end position="399"/>
    </location>
</feature>
<organism evidence="16 17">
    <name type="scientific">Paraglomus occultum</name>
    <dbReference type="NCBI Taxonomy" id="144539"/>
    <lineage>
        <taxon>Eukaryota</taxon>
        <taxon>Fungi</taxon>
        <taxon>Fungi incertae sedis</taxon>
        <taxon>Mucoromycota</taxon>
        <taxon>Glomeromycotina</taxon>
        <taxon>Glomeromycetes</taxon>
        <taxon>Paraglomerales</taxon>
        <taxon>Paraglomeraceae</taxon>
        <taxon>Paraglomus</taxon>
    </lineage>
</organism>
<keyword evidence="8 14" id="KW-1133">Transmembrane helix</keyword>
<feature type="region of interest" description="Disordered" evidence="13">
    <location>
        <begin position="549"/>
        <end position="583"/>
    </location>
</feature>
<dbReference type="PRINTS" id="PR00169">
    <property type="entry name" value="KCHANNEL"/>
</dbReference>
<name>A0A9N8WAP4_9GLOM</name>
<feature type="transmembrane region" description="Helical" evidence="14">
    <location>
        <begin position="140"/>
        <end position="162"/>
    </location>
</feature>
<evidence type="ECO:0000256" key="11">
    <source>
        <dbReference type="ARBA" id="ARBA00023303"/>
    </source>
</evidence>
<feature type="transmembrane region" description="Helical" evidence="14">
    <location>
        <begin position="207"/>
        <end position="227"/>
    </location>
</feature>
<sequence length="583" mass="65593">MTRKDSGDVWIIGRVEKEIYENSKNDGISDNVLGDNIIDSEDDYDTRDKAKVDPDHLRRTPFQKKLYHFFEEPQSLAARFFSVFSALCTIGTVSLVCVNSLPKYELSDRPLLLPLRILFSMIFTIEYLGRFFASVDKKKYFFGIMSILDLIAIIPFFIQIAFTRQESGLYFLRVLQLVRFIRLSDFIRHSVGFKAAMKVVRRSSNQILFMAFWYTTIIILSSSLMFLTERGVFDPENKVWLRRDSDGHLEVSPFQSILHSFYWSVVTITTTGYGDDIPYTLWGRIVTGVAITCGLLFLVIPSSIIGSNLSVEWTRAHRLAKLKETRQLAQTPKDPANITSWQIKYLQRRNRELLEAIAEVQDVLADVNPRKYREIQMEHVAALQKIVELESELERWKQIACNHERSSKRDVPANAAVGSSIDTHSIEHSVIAPESAYTYKDDYDHPQSVMTAQVTSSARLAPNTLLRSATLPCGECPKYNDKNVISAKESGLMGLFQQRLDASARKTDEASGVTSERDGGNVTADVQHEMDNFLNRRAVDDCIISEAGKNEGNISSGGDGDGDGNGEAGGIEIVVERSSGDGC</sequence>
<evidence type="ECO:0000256" key="10">
    <source>
        <dbReference type="ARBA" id="ARBA00023136"/>
    </source>
</evidence>
<feature type="compositionally biased region" description="Basic and acidic residues" evidence="13">
    <location>
        <begin position="574"/>
        <end position="583"/>
    </location>
</feature>